<keyword evidence="6" id="KW-0547">Nucleotide-binding</keyword>
<dbReference type="AlphaFoldDB" id="A0A7J3ZIN8"/>
<dbReference type="Gene3D" id="3.30.460.10">
    <property type="entry name" value="Beta Polymerase, domain 2"/>
    <property type="match status" value="1"/>
</dbReference>
<name>A0A7J3ZIN8_9CREN</name>
<accession>A0A7J3ZIN8</accession>
<dbReference type="PIRSF" id="PIRSF005928">
    <property type="entry name" value="Nucleotidltrnsf"/>
    <property type="match status" value="1"/>
</dbReference>
<evidence type="ECO:0000256" key="5">
    <source>
        <dbReference type="ARBA" id="ARBA00022723"/>
    </source>
</evidence>
<evidence type="ECO:0000256" key="7">
    <source>
        <dbReference type="ARBA" id="ARBA00022840"/>
    </source>
</evidence>
<dbReference type="GO" id="GO:0070733">
    <property type="term" value="F:AMPylase activity"/>
    <property type="evidence" value="ECO:0007669"/>
    <property type="project" value="UniProtKB-EC"/>
</dbReference>
<protein>
    <recommendedName>
        <fullName evidence="9">protein adenylyltransferase</fullName>
        <ecNumber evidence="9">2.7.7.108</ecNumber>
    </recommendedName>
</protein>
<comment type="similarity">
    <text evidence="10">Belongs to the MntA antitoxin family.</text>
</comment>
<dbReference type="Pfam" id="PF01909">
    <property type="entry name" value="NTP_transf_2"/>
    <property type="match status" value="1"/>
</dbReference>
<evidence type="ECO:0000256" key="11">
    <source>
        <dbReference type="ARBA" id="ARBA00047518"/>
    </source>
</evidence>
<evidence type="ECO:0000256" key="3">
    <source>
        <dbReference type="ARBA" id="ARBA00022679"/>
    </source>
</evidence>
<keyword evidence="8" id="KW-0460">Magnesium</keyword>
<feature type="domain" description="Polymerase nucleotidyl transferase" evidence="13">
    <location>
        <begin position="36"/>
        <end position="86"/>
    </location>
</feature>
<proteinExistence type="inferred from homology"/>
<dbReference type="InterPro" id="IPR043519">
    <property type="entry name" value="NT_sf"/>
</dbReference>
<evidence type="ECO:0000256" key="9">
    <source>
        <dbReference type="ARBA" id="ARBA00034531"/>
    </source>
</evidence>
<keyword evidence="4" id="KW-0548">Nucleotidyltransferase</keyword>
<keyword evidence="3" id="KW-0808">Transferase</keyword>
<dbReference type="EMBL" id="DRZC01000011">
    <property type="protein sequence ID" value="HHQ79965.1"/>
    <property type="molecule type" value="Genomic_DNA"/>
</dbReference>
<evidence type="ECO:0000256" key="6">
    <source>
        <dbReference type="ARBA" id="ARBA00022741"/>
    </source>
</evidence>
<evidence type="ECO:0000256" key="12">
    <source>
        <dbReference type="ARBA" id="ARBA00048696"/>
    </source>
</evidence>
<dbReference type="InterPro" id="IPR052038">
    <property type="entry name" value="Type-VII_TA_antitoxin"/>
</dbReference>
<dbReference type="SUPFAM" id="SSF81301">
    <property type="entry name" value="Nucleotidyltransferase"/>
    <property type="match status" value="1"/>
</dbReference>
<dbReference type="GO" id="GO:0046872">
    <property type="term" value="F:metal ion binding"/>
    <property type="evidence" value="ECO:0007669"/>
    <property type="project" value="UniProtKB-KW"/>
</dbReference>
<dbReference type="PANTHER" id="PTHR33571">
    <property type="entry name" value="SSL8005 PROTEIN"/>
    <property type="match status" value="1"/>
</dbReference>
<evidence type="ECO:0000256" key="8">
    <source>
        <dbReference type="ARBA" id="ARBA00022842"/>
    </source>
</evidence>
<dbReference type="InterPro" id="IPR002934">
    <property type="entry name" value="Polymerase_NTP_transf_dom"/>
</dbReference>
<dbReference type="CDD" id="cd05403">
    <property type="entry name" value="NT_KNTase_like"/>
    <property type="match status" value="1"/>
</dbReference>
<dbReference type="InterPro" id="IPR009185">
    <property type="entry name" value="Nucleotidl_trans"/>
</dbReference>
<comment type="caution">
    <text evidence="14">The sequence shown here is derived from an EMBL/GenBank/DDBJ whole genome shotgun (WGS) entry which is preliminary data.</text>
</comment>
<sequence length="239" mass="27118">MTREKVSSPGVEREVVYSERRWKALTEKRCIARELMEALRRQGIHSIVHGSVARGDVKEESDVDVFVPYVVPSFKVELALESTKYKILQKKIVQATPKHTPKAYLILDPQEGIVVSFPLAKMTTRELEFYYFGGALDLSGVIRGERRPGVNKRLEIVIPTPRGHVEYSILGRESEVARILGISIDTVLERVRVLTRRDEVGRTGVFLERTLSPEASIEAELEILKSKNPALRRAVEERV</sequence>
<evidence type="ECO:0000256" key="2">
    <source>
        <dbReference type="ARBA" id="ARBA00022649"/>
    </source>
</evidence>
<reference evidence="14" key="1">
    <citation type="journal article" date="2020" name="mSystems">
        <title>Genome- and Community-Level Interaction Insights into Carbon Utilization and Element Cycling Functions of Hydrothermarchaeota in Hydrothermal Sediment.</title>
        <authorList>
            <person name="Zhou Z."/>
            <person name="Liu Y."/>
            <person name="Xu W."/>
            <person name="Pan J."/>
            <person name="Luo Z.H."/>
            <person name="Li M."/>
        </authorList>
    </citation>
    <scope>NUCLEOTIDE SEQUENCE [LARGE SCALE GENOMIC DNA]</scope>
    <source>
        <strain evidence="14">SpSt-1116</strain>
    </source>
</reference>
<evidence type="ECO:0000256" key="4">
    <source>
        <dbReference type="ARBA" id="ARBA00022695"/>
    </source>
</evidence>
<evidence type="ECO:0000256" key="1">
    <source>
        <dbReference type="ARBA" id="ARBA00001946"/>
    </source>
</evidence>
<evidence type="ECO:0000259" key="13">
    <source>
        <dbReference type="Pfam" id="PF01909"/>
    </source>
</evidence>
<comment type="catalytic activity">
    <reaction evidence="11">
        <text>O-(5'-adenylyl)-L-tyrosyl-[protein] + ATP = O-[5'-(adenylyl-(5'-&gt;3')-adenylyl)]-L-tyrosyl-[protein] + diphosphate</text>
        <dbReference type="Rhea" id="RHEA:66528"/>
        <dbReference type="Rhea" id="RHEA-COMP:13846"/>
        <dbReference type="Rhea" id="RHEA-COMP:17046"/>
        <dbReference type="ChEBI" id="CHEBI:30616"/>
        <dbReference type="ChEBI" id="CHEBI:33019"/>
        <dbReference type="ChEBI" id="CHEBI:83624"/>
        <dbReference type="ChEBI" id="CHEBI:167160"/>
    </reaction>
</comment>
<keyword evidence="2" id="KW-1277">Toxin-antitoxin system</keyword>
<comment type="cofactor">
    <cofactor evidence="1">
        <name>Mg(2+)</name>
        <dbReference type="ChEBI" id="CHEBI:18420"/>
    </cofactor>
</comment>
<keyword evidence="5" id="KW-0479">Metal-binding</keyword>
<gene>
    <name evidence="14" type="ORF">ENM78_00650</name>
</gene>
<dbReference type="EC" id="2.7.7.108" evidence="9"/>
<organism evidence="14">
    <name type="scientific">Fervidicoccus fontis</name>
    <dbReference type="NCBI Taxonomy" id="683846"/>
    <lineage>
        <taxon>Archaea</taxon>
        <taxon>Thermoproteota</taxon>
        <taxon>Thermoprotei</taxon>
        <taxon>Fervidicoccales</taxon>
        <taxon>Fervidicoccaceae</taxon>
        <taxon>Fervidicoccus</taxon>
    </lineage>
</organism>
<evidence type="ECO:0000313" key="14">
    <source>
        <dbReference type="EMBL" id="HHQ79965.1"/>
    </source>
</evidence>
<dbReference type="PANTHER" id="PTHR33571:SF14">
    <property type="entry name" value="PROTEIN ADENYLYLTRANSFERASE MJ0435-RELATED"/>
    <property type="match status" value="1"/>
</dbReference>
<keyword evidence="7" id="KW-0067">ATP-binding</keyword>
<comment type="catalytic activity">
    <reaction evidence="12">
        <text>L-tyrosyl-[protein] + ATP = O-(5'-adenylyl)-L-tyrosyl-[protein] + diphosphate</text>
        <dbReference type="Rhea" id="RHEA:54288"/>
        <dbReference type="Rhea" id="RHEA-COMP:10136"/>
        <dbReference type="Rhea" id="RHEA-COMP:13846"/>
        <dbReference type="ChEBI" id="CHEBI:30616"/>
        <dbReference type="ChEBI" id="CHEBI:33019"/>
        <dbReference type="ChEBI" id="CHEBI:46858"/>
        <dbReference type="ChEBI" id="CHEBI:83624"/>
        <dbReference type="EC" id="2.7.7.108"/>
    </reaction>
</comment>
<dbReference type="GO" id="GO:0005524">
    <property type="term" value="F:ATP binding"/>
    <property type="evidence" value="ECO:0007669"/>
    <property type="project" value="UniProtKB-KW"/>
</dbReference>
<evidence type="ECO:0000256" key="10">
    <source>
        <dbReference type="ARBA" id="ARBA00038276"/>
    </source>
</evidence>